<feature type="transmembrane region" description="Helical" evidence="2">
    <location>
        <begin position="644"/>
        <end position="661"/>
    </location>
</feature>
<evidence type="ECO:0008006" key="5">
    <source>
        <dbReference type="Google" id="ProtNLM"/>
    </source>
</evidence>
<evidence type="ECO:0000256" key="2">
    <source>
        <dbReference type="SAM" id="Phobius"/>
    </source>
</evidence>
<evidence type="ECO:0000313" key="3">
    <source>
        <dbReference type="EMBL" id="MFC4387842.1"/>
    </source>
</evidence>
<feature type="coiled-coil region" evidence="1">
    <location>
        <begin position="43"/>
        <end position="138"/>
    </location>
</feature>
<dbReference type="EMBL" id="JBHSDV010000002">
    <property type="protein sequence ID" value="MFC4387842.1"/>
    <property type="molecule type" value="Genomic_DNA"/>
</dbReference>
<feature type="coiled-coil region" evidence="1">
    <location>
        <begin position="189"/>
        <end position="230"/>
    </location>
</feature>
<reference evidence="4" key="1">
    <citation type="journal article" date="2019" name="Int. J. Syst. Evol. Microbiol.">
        <title>The Global Catalogue of Microorganisms (GCM) 10K type strain sequencing project: providing services to taxonomists for standard genome sequencing and annotation.</title>
        <authorList>
            <consortium name="The Broad Institute Genomics Platform"/>
            <consortium name="The Broad Institute Genome Sequencing Center for Infectious Disease"/>
            <person name="Wu L."/>
            <person name="Ma J."/>
        </authorList>
    </citation>
    <scope>NUCLEOTIDE SEQUENCE [LARGE SCALE GENOMIC DNA]</scope>
    <source>
        <strain evidence="4">KACC 14058</strain>
    </source>
</reference>
<accession>A0ABV8VTQ1</accession>
<dbReference type="InterPro" id="IPR027417">
    <property type="entry name" value="P-loop_NTPase"/>
</dbReference>
<feature type="coiled-coil region" evidence="1">
    <location>
        <begin position="550"/>
        <end position="592"/>
    </location>
</feature>
<comment type="caution">
    <text evidence="3">The sequence shown here is derived from an EMBL/GenBank/DDBJ whole genome shotgun (WGS) entry which is preliminary data.</text>
</comment>
<keyword evidence="2" id="KW-1133">Transmembrane helix</keyword>
<keyword evidence="4" id="KW-1185">Reference proteome</keyword>
<protein>
    <recommendedName>
        <fullName evidence="5">Dynamin family protein</fullName>
    </recommendedName>
</protein>
<evidence type="ECO:0000256" key="1">
    <source>
        <dbReference type="SAM" id="Coils"/>
    </source>
</evidence>
<name>A0ABV8VTQ1_9BACI</name>
<feature type="coiled-coil region" evidence="1">
    <location>
        <begin position="470"/>
        <end position="497"/>
    </location>
</feature>
<gene>
    <name evidence="3" type="ORF">ACFOZ1_08460</name>
</gene>
<keyword evidence="1" id="KW-0175">Coiled coil</keyword>
<dbReference type="Proteomes" id="UP001595880">
    <property type="component" value="Unassembled WGS sequence"/>
</dbReference>
<dbReference type="Gene3D" id="3.40.50.300">
    <property type="entry name" value="P-loop containing nucleotide triphosphate hydrolases"/>
    <property type="match status" value="2"/>
</dbReference>
<dbReference type="SUPFAM" id="SSF52540">
    <property type="entry name" value="P-loop containing nucleoside triphosphate hydrolases"/>
    <property type="match status" value="1"/>
</dbReference>
<keyword evidence="2" id="KW-0472">Membrane</keyword>
<keyword evidence="2" id="KW-0812">Transmembrane</keyword>
<sequence>MRENSVKPKAIYQKVMRKVEKLLVTLESESIDSEIAEYQKQGKNKLGSLYQSLQETLQSLEKNAEWDVFTIAFYGETNAGKSTLIDILRILLNEKKKLQERDNYVKAIDEFRQIELKIAELQNNLDNLEVINENKIQAYDNIIQELLLRKGVFETSLEKKRSRVNKLNYEMIHKVIFRFADFLKSIVNKLDEQKELDILNSEIANLDTQVEQLKKIILKNQEEINDIELAYQNDKQYITNKILPLNVTLVELEEKITENSDGKIVGDGRSDYTQKVSEYRINIGSEQFCVLDLPGIEGKEKIVQKEIDSAVEKAHVVFYVSGKATPPQKGNDESLGTIGKIRKQLKKQSEVYFVYNKRVKNPRQLSKELISVGESESLEVVNQVMQDTLGKQYMGHVVLSAYPALASIGNYWKSSFERSKVKFIEAFGSSDVILEYSKVAAFSKWMTTQLVDNVKYKIVKSNFRKVALSLNETRSNINEVSKSINLLERRLKSTLKDTSYQLDEIGGIFHQNLLNSMNNSINNFKNRLRKKVYSDIDREIDNEEFTDNIKKRTEAEAKQLIEDFQRKVDKNSKEFENEMLEIVKKYERYVEELLESYSESVVFNFEFNPEINIKNNVHMAGAVTSIIGDILGVIFLAMNITNPVGWVVLALSILGGILSVGKKVRTYLDKDYRKSQQRKSADENIETVAIELRESLEGQIKNTVNPINKGVNVIKKEIEKSVSQVEVMAEVFKEVEDELKLMAIDIEQEGKFMYGND</sequence>
<proteinExistence type="predicted"/>
<organism evidence="3 4">
    <name type="scientific">Gracilibacillus marinus</name>
    <dbReference type="NCBI Taxonomy" id="630535"/>
    <lineage>
        <taxon>Bacteria</taxon>
        <taxon>Bacillati</taxon>
        <taxon>Bacillota</taxon>
        <taxon>Bacilli</taxon>
        <taxon>Bacillales</taxon>
        <taxon>Bacillaceae</taxon>
        <taxon>Gracilibacillus</taxon>
    </lineage>
</organism>
<evidence type="ECO:0000313" key="4">
    <source>
        <dbReference type="Proteomes" id="UP001595880"/>
    </source>
</evidence>
<dbReference type="RefSeq" id="WP_390198422.1">
    <property type="nucleotide sequence ID" value="NZ_JBHSDV010000002.1"/>
</dbReference>